<keyword evidence="3" id="KW-1185">Reference proteome</keyword>
<dbReference type="PANTHER" id="PTHR10039">
    <property type="entry name" value="AMELOGENIN"/>
    <property type="match status" value="1"/>
</dbReference>
<evidence type="ECO:0000313" key="3">
    <source>
        <dbReference type="Proteomes" id="UP001218218"/>
    </source>
</evidence>
<protein>
    <submittedName>
        <fullName evidence="2">Uncharacterized protein</fullName>
    </submittedName>
</protein>
<dbReference type="GO" id="GO:0007166">
    <property type="term" value="P:cell surface receptor signaling pathway"/>
    <property type="evidence" value="ECO:0007669"/>
    <property type="project" value="InterPro"/>
</dbReference>
<dbReference type="PANTHER" id="PTHR10039:SF14">
    <property type="entry name" value="NACHT DOMAIN-CONTAINING PROTEIN"/>
    <property type="match status" value="1"/>
</dbReference>
<dbReference type="InterPro" id="IPR036537">
    <property type="entry name" value="Adaptor_Cbl_N_dom_sf"/>
</dbReference>
<evidence type="ECO:0000313" key="2">
    <source>
        <dbReference type="EMBL" id="KAJ7367572.1"/>
    </source>
</evidence>
<reference evidence="2" key="1">
    <citation type="submission" date="2023-03" db="EMBL/GenBank/DDBJ databases">
        <title>Massive genome expansion in bonnet fungi (Mycena s.s.) driven by repeated elements and novel gene families across ecological guilds.</title>
        <authorList>
            <consortium name="Lawrence Berkeley National Laboratory"/>
            <person name="Harder C.B."/>
            <person name="Miyauchi S."/>
            <person name="Viragh M."/>
            <person name="Kuo A."/>
            <person name="Thoen E."/>
            <person name="Andreopoulos B."/>
            <person name="Lu D."/>
            <person name="Skrede I."/>
            <person name="Drula E."/>
            <person name="Henrissat B."/>
            <person name="Morin E."/>
            <person name="Kohler A."/>
            <person name="Barry K."/>
            <person name="LaButti K."/>
            <person name="Morin E."/>
            <person name="Salamov A."/>
            <person name="Lipzen A."/>
            <person name="Mereny Z."/>
            <person name="Hegedus B."/>
            <person name="Baldrian P."/>
            <person name="Stursova M."/>
            <person name="Weitz H."/>
            <person name="Taylor A."/>
            <person name="Grigoriev I.V."/>
            <person name="Nagy L.G."/>
            <person name="Martin F."/>
            <person name="Kauserud H."/>
        </authorList>
    </citation>
    <scope>NUCLEOTIDE SEQUENCE</scope>
    <source>
        <strain evidence="2">CBHHK002</strain>
    </source>
</reference>
<name>A0AAD7AT37_9AGAR</name>
<dbReference type="Gene3D" id="1.20.930.20">
    <property type="entry name" value="Adaptor protein Cbl, N-terminal domain"/>
    <property type="match status" value="1"/>
</dbReference>
<dbReference type="CDD" id="cd21037">
    <property type="entry name" value="MLKL_NTD"/>
    <property type="match status" value="1"/>
</dbReference>
<dbReference type="EMBL" id="JARIHO010000001">
    <property type="protein sequence ID" value="KAJ7367572.1"/>
    <property type="molecule type" value="Genomic_DNA"/>
</dbReference>
<dbReference type="InterPro" id="IPR059179">
    <property type="entry name" value="MLKL-like_MCAfunc"/>
</dbReference>
<feature type="compositionally biased region" description="Polar residues" evidence="1">
    <location>
        <begin position="698"/>
        <end position="717"/>
    </location>
</feature>
<evidence type="ECO:0000256" key="1">
    <source>
        <dbReference type="SAM" id="MobiDB-lite"/>
    </source>
</evidence>
<comment type="caution">
    <text evidence="2">The sequence shown here is derived from an EMBL/GenBank/DDBJ whole genome shotgun (WGS) entry which is preliminary data.</text>
</comment>
<feature type="region of interest" description="Disordered" evidence="1">
    <location>
        <begin position="698"/>
        <end position="727"/>
    </location>
</feature>
<accession>A0AAD7AT37</accession>
<proteinExistence type="predicted"/>
<dbReference type="AlphaFoldDB" id="A0AAD7AT37"/>
<dbReference type="Proteomes" id="UP001218218">
    <property type="component" value="Unassembled WGS sequence"/>
</dbReference>
<sequence>MGRKKGAKGKIVERAGDAAVLVLKTVEAASGIFPPLQSVAGGALSIITLVQDFRSNTKAWAEFGDHVTAIVAGVIGKLPDNNPVRDDIKESINQLSLTLSRILKEIEEIQNKSTASRFFMSAASPGKISDMRRHLDEAIKLLELKITINTHTDVATIAAALKDDHTSRMDVAALFAAIKDNNQGATELFERCREIVASTITFTALSYTSNAGWDDTQTCLVGTRQAEIDKVMDWVREKDISGTQQIYFLADVVGSGKTALAHSIAQECSDYKLLASSFFFDRKAGRTNPRRPYLIPVTTGLPPLQETRSRTCLAERRSWTDSGGLRVFVTSRPERSILRSLGPDITLHDLGIHGSTNRADMEIYATHKLDEIALEHELGHWPDQQLITTVLNRAEGLFIWIATICDYLFSQVCPDKLLEDLLETAATRETQLPPEKKMDGLYSTILVAAKQWDNPYFVEGYQRVMGGMVVQKKPLTVDGLQLLHGSARPPPKEILSAIASLITGLTRSNHPVQILHSSFREYIIARAPGAHRILAKQHNARVALICVTILNKIFSSAKIDGCGYLASSSQASADSMAVPDVEVGHFTEAQWYAVNFWLVHITHRDFTNLTPDLQEAIRTFLSRHLLSWIEVITSKSKYQSLIPLRNRLKVTAQDSLIRYVHQAALGKPLVRLLKRLLEDGSRPGEVLLVMEDLKDMGQNSWDTESDDSMPSIQSVSHSGDDEERNEI</sequence>
<organism evidence="2 3">
    <name type="scientific">Mycena albidolilacea</name>
    <dbReference type="NCBI Taxonomy" id="1033008"/>
    <lineage>
        <taxon>Eukaryota</taxon>
        <taxon>Fungi</taxon>
        <taxon>Dikarya</taxon>
        <taxon>Basidiomycota</taxon>
        <taxon>Agaricomycotina</taxon>
        <taxon>Agaricomycetes</taxon>
        <taxon>Agaricomycetidae</taxon>
        <taxon>Agaricales</taxon>
        <taxon>Marasmiineae</taxon>
        <taxon>Mycenaceae</taxon>
        <taxon>Mycena</taxon>
    </lineage>
</organism>
<gene>
    <name evidence="2" type="ORF">DFH08DRAFT_980053</name>
</gene>